<dbReference type="InterPro" id="IPR000683">
    <property type="entry name" value="Gfo/Idh/MocA-like_OxRdtase_N"/>
</dbReference>
<organism evidence="4 5">
    <name type="scientific">Lysobacter korlensis</name>
    <dbReference type="NCBI Taxonomy" id="553636"/>
    <lineage>
        <taxon>Bacteria</taxon>
        <taxon>Pseudomonadati</taxon>
        <taxon>Pseudomonadota</taxon>
        <taxon>Gammaproteobacteria</taxon>
        <taxon>Lysobacterales</taxon>
        <taxon>Lysobacteraceae</taxon>
        <taxon>Lysobacter</taxon>
    </lineage>
</organism>
<proteinExistence type="predicted"/>
<accession>A0ABV6RVU7</accession>
<name>A0ABV6RVU7_9GAMM</name>
<evidence type="ECO:0000313" key="5">
    <source>
        <dbReference type="Proteomes" id="UP001589896"/>
    </source>
</evidence>
<reference evidence="4 5" key="1">
    <citation type="submission" date="2024-09" db="EMBL/GenBank/DDBJ databases">
        <authorList>
            <person name="Sun Q."/>
            <person name="Mori K."/>
        </authorList>
    </citation>
    <scope>NUCLEOTIDE SEQUENCE [LARGE SCALE GENOMIC DNA]</scope>
    <source>
        <strain evidence="4 5">KCTC 23076</strain>
    </source>
</reference>
<keyword evidence="1" id="KW-0560">Oxidoreductase</keyword>
<dbReference type="SUPFAM" id="SSF55347">
    <property type="entry name" value="Glyceraldehyde-3-phosphate dehydrogenase-like, C-terminal domain"/>
    <property type="match status" value="1"/>
</dbReference>
<dbReference type="SUPFAM" id="SSF51735">
    <property type="entry name" value="NAD(P)-binding Rossmann-fold domains"/>
    <property type="match status" value="1"/>
</dbReference>
<dbReference type="RefSeq" id="WP_386673430.1">
    <property type="nucleotide sequence ID" value="NZ_JBHLTG010000007.1"/>
</dbReference>
<evidence type="ECO:0000313" key="4">
    <source>
        <dbReference type="EMBL" id="MFC0681109.1"/>
    </source>
</evidence>
<protein>
    <submittedName>
        <fullName evidence="4">Gfo/Idh/MocA family protein</fullName>
    </submittedName>
</protein>
<dbReference type="InterPro" id="IPR055170">
    <property type="entry name" value="GFO_IDH_MocA-like_dom"/>
</dbReference>
<gene>
    <name evidence="4" type="ORF">ACFFGH_25045</name>
</gene>
<dbReference type="Gene3D" id="3.40.50.720">
    <property type="entry name" value="NAD(P)-binding Rossmann-like Domain"/>
    <property type="match status" value="1"/>
</dbReference>
<evidence type="ECO:0000256" key="1">
    <source>
        <dbReference type="ARBA" id="ARBA00023002"/>
    </source>
</evidence>
<feature type="domain" description="Gfo/Idh/MocA-like oxidoreductase N-terminal" evidence="2">
    <location>
        <begin position="6"/>
        <end position="122"/>
    </location>
</feature>
<evidence type="ECO:0000259" key="2">
    <source>
        <dbReference type="Pfam" id="PF01408"/>
    </source>
</evidence>
<sequence>MTRPTKVAVLGFWHVHATDYAREVREHPDTELVAAWDPEVPRGTEGAAGLGVEFVAGLDELLARDDIDAVTITTATDQHRDVILAALRAGKHVFTEKLLAPTVAECEELVDAAREHDVALVVSLPQLATSTTRTIRQLVDEGRLGRLTYARVRMAHNGWIGGWLPERFADPKSAIGGALTDLGCHPVYVLQHLLGPRPASVQATYTAVTGRPVEDNASVTLGYADGAIGVAEASFVTTPGAYAVEVRGTEGSLLFGFGGETLIGKGEALGSDAWTEVAPAGAGEPPFAEWVRHIRSGSRPTDNLRNAVELTRLVVAANQAAASGTAVDYA</sequence>
<dbReference type="Proteomes" id="UP001589896">
    <property type="component" value="Unassembled WGS sequence"/>
</dbReference>
<dbReference type="Pfam" id="PF22725">
    <property type="entry name" value="GFO_IDH_MocA_C3"/>
    <property type="match status" value="1"/>
</dbReference>
<dbReference type="PANTHER" id="PTHR43818:SF11">
    <property type="entry name" value="BCDNA.GH03377"/>
    <property type="match status" value="1"/>
</dbReference>
<keyword evidence="5" id="KW-1185">Reference proteome</keyword>
<dbReference type="Pfam" id="PF01408">
    <property type="entry name" value="GFO_IDH_MocA"/>
    <property type="match status" value="1"/>
</dbReference>
<evidence type="ECO:0000259" key="3">
    <source>
        <dbReference type="Pfam" id="PF22725"/>
    </source>
</evidence>
<feature type="domain" description="GFO/IDH/MocA-like oxidoreductase" evidence="3">
    <location>
        <begin position="133"/>
        <end position="253"/>
    </location>
</feature>
<dbReference type="Gene3D" id="3.30.360.10">
    <property type="entry name" value="Dihydrodipicolinate Reductase, domain 2"/>
    <property type="match status" value="1"/>
</dbReference>
<dbReference type="InterPro" id="IPR050463">
    <property type="entry name" value="Gfo/Idh/MocA_oxidrdct_glycsds"/>
</dbReference>
<dbReference type="InterPro" id="IPR036291">
    <property type="entry name" value="NAD(P)-bd_dom_sf"/>
</dbReference>
<dbReference type="PANTHER" id="PTHR43818">
    <property type="entry name" value="BCDNA.GH03377"/>
    <property type="match status" value="1"/>
</dbReference>
<comment type="caution">
    <text evidence="4">The sequence shown here is derived from an EMBL/GenBank/DDBJ whole genome shotgun (WGS) entry which is preliminary data.</text>
</comment>
<dbReference type="EMBL" id="JBHLTG010000007">
    <property type="protein sequence ID" value="MFC0681109.1"/>
    <property type="molecule type" value="Genomic_DNA"/>
</dbReference>